<keyword evidence="2" id="KW-1185">Reference proteome</keyword>
<protein>
    <submittedName>
        <fullName evidence="1">Uncharacterized protein</fullName>
    </submittedName>
</protein>
<dbReference type="EMBL" id="JBFASG010000025">
    <property type="protein sequence ID" value="MEV4925694.1"/>
    <property type="molecule type" value="Genomic_DNA"/>
</dbReference>
<organism evidence="1 2">
    <name type="scientific">Streptomyces roseoverticillatus</name>
    <dbReference type="NCBI Taxonomy" id="66429"/>
    <lineage>
        <taxon>Bacteria</taxon>
        <taxon>Bacillati</taxon>
        <taxon>Actinomycetota</taxon>
        <taxon>Actinomycetes</taxon>
        <taxon>Kitasatosporales</taxon>
        <taxon>Streptomycetaceae</taxon>
        <taxon>Streptomyces</taxon>
    </lineage>
</organism>
<reference evidence="1 2" key="1">
    <citation type="submission" date="2024-06" db="EMBL/GenBank/DDBJ databases">
        <title>The Natural Products Discovery Center: Release of the First 8490 Sequenced Strains for Exploring Actinobacteria Biosynthetic Diversity.</title>
        <authorList>
            <person name="Kalkreuter E."/>
            <person name="Kautsar S.A."/>
            <person name="Yang D."/>
            <person name="Bader C.D."/>
            <person name="Teijaro C.N."/>
            <person name="Fluegel L."/>
            <person name="Davis C.M."/>
            <person name="Simpson J.R."/>
            <person name="Lauterbach L."/>
            <person name="Steele A.D."/>
            <person name="Gui C."/>
            <person name="Meng S."/>
            <person name="Li G."/>
            <person name="Viehrig K."/>
            <person name="Ye F."/>
            <person name="Su P."/>
            <person name="Kiefer A.F."/>
            <person name="Nichols A."/>
            <person name="Cepeda A.J."/>
            <person name="Yan W."/>
            <person name="Fan B."/>
            <person name="Jiang Y."/>
            <person name="Adhikari A."/>
            <person name="Zheng C.-J."/>
            <person name="Schuster L."/>
            <person name="Cowan T.M."/>
            <person name="Smanski M.J."/>
            <person name="Chevrette M.G."/>
            <person name="De Carvalho L.P.S."/>
            <person name="Shen B."/>
        </authorList>
    </citation>
    <scope>NUCLEOTIDE SEQUENCE [LARGE SCALE GENOMIC DNA]</scope>
    <source>
        <strain evidence="1 2">NPDC053791</strain>
    </source>
</reference>
<evidence type="ECO:0000313" key="2">
    <source>
        <dbReference type="Proteomes" id="UP001552479"/>
    </source>
</evidence>
<evidence type="ECO:0000313" key="1">
    <source>
        <dbReference type="EMBL" id="MEV4925694.1"/>
    </source>
</evidence>
<gene>
    <name evidence="1" type="ORF">AB0L03_23205</name>
</gene>
<comment type="caution">
    <text evidence="1">The sequence shown here is derived from an EMBL/GenBank/DDBJ whole genome shotgun (WGS) entry which is preliminary data.</text>
</comment>
<accession>A0ABV3IZH0</accession>
<dbReference type="Proteomes" id="UP001552479">
    <property type="component" value="Unassembled WGS sequence"/>
</dbReference>
<dbReference type="RefSeq" id="WP_366089318.1">
    <property type="nucleotide sequence ID" value="NZ_JBFASG010000025.1"/>
</dbReference>
<name>A0ABV3IZH0_9ACTN</name>
<proteinExistence type="predicted"/>
<sequence>MARLKATQLQRGDMVSIRGDIREIKDIRHMETSHGTELVLVFKTGSSMRLQPTDEVQTSLHWRQLRR</sequence>